<dbReference type="EMBL" id="CAJPDQ010000019">
    <property type="protein sequence ID" value="CAF9923132.1"/>
    <property type="molecule type" value="Genomic_DNA"/>
</dbReference>
<name>A0A8H3FI02_9LECA</name>
<feature type="compositionally biased region" description="Acidic residues" evidence="2">
    <location>
        <begin position="498"/>
        <end position="520"/>
    </location>
</feature>
<dbReference type="InterPro" id="IPR046362">
    <property type="entry name" value="Zw10/DSL1_C_sf"/>
</dbReference>
<accession>A0A8H3FI02</accession>
<feature type="domain" description="ZW10 C-terminal helical" evidence="3">
    <location>
        <begin position="714"/>
        <end position="866"/>
    </location>
</feature>
<dbReference type="AlphaFoldDB" id="A0A8H3FI02"/>
<feature type="compositionally biased region" description="Acidic residues" evidence="2">
    <location>
        <begin position="435"/>
        <end position="446"/>
    </location>
</feature>
<evidence type="ECO:0000259" key="3">
    <source>
        <dbReference type="Pfam" id="PF22766"/>
    </source>
</evidence>
<evidence type="ECO:0000313" key="4">
    <source>
        <dbReference type="EMBL" id="CAF9923132.1"/>
    </source>
</evidence>
<dbReference type="PANTHER" id="PTHR12205">
    <property type="entry name" value="CENTROMERE/KINETOCHORE PROTEIN ZW10"/>
    <property type="match status" value="1"/>
</dbReference>
<dbReference type="PANTHER" id="PTHR12205:SF0">
    <property type="entry name" value="CENTROMERE_KINETOCHORE PROTEIN ZW10 HOMOLOG"/>
    <property type="match status" value="1"/>
</dbReference>
<keyword evidence="5" id="KW-1185">Reference proteome</keyword>
<evidence type="ECO:0000256" key="1">
    <source>
        <dbReference type="SAM" id="Coils"/>
    </source>
</evidence>
<sequence>MPPVSGQRKLAEAVYTSIHDGTYSADQDVASAELQSAALQNLSVILENARADVKNSVSELSRLSASDVDGWITQAKQLREDIARSEKQSEEIVAFAEGGRGLRDNARDASSKYRLLQEEVTFNESLVGVLKEVQTVKQTLDVAKHALQEGHLMEASRLLSNAEKQTQKIRKRSGTRITEVMDKRISTLRASIVQTATTSWTELIKVDASSHRVSIRTQTDSSICPVALEELSQTLIVLNILEKQTSVLCKSIDNTLVKPLLEKTAGTSFHLVGNEQDTIELVRDPNPRANPTKAIFESIEYVQSFCNQRLPKAVLTHFGPEFDAAIVDRLMETTLKAMVPLDVSGLPAFQQTVDQVRSFASSLGGQSRQSRQRLIDWADDASNIWLSKHVEESLNSVRRVLKRGLGRPRQVERVETQVVKHNDEVFAGNGTAEDWNTDWSDEENEPTEQALSKQQPRSPRKNGITSKEDEDVTGWGFEDEDEKLTSPVEDKAISNPDMDVETNDGDAEQDEAWGWGDDDEATNKTQSPRPTQITRLQADDTKPKTPTRNTSSQGREVTLRESYHVSALPDQILEFVVMIVEDADALFRIGPSNPVYPAAKGLYLLPGLLLSIFRAISPTFYGSEISGNMFLYNDCLYLSEKLKSYIEHHQSHGPDSSSLQTLSQSDIPDLEAFGKRAYGKDMESKRTTVIDLLDGTQGFSNCTQEPFASQCDLAVNSVVDYLRQVNNEWSPVLSPSALLQSIGSLLTTVTNKIIIDIEDLGDISEPESQRLVSFCKSITTLEDLFLPQPRDDQPHEEQDIPLTAAYTKTWLKFQYLSNILESSLVDIKYLWTEGELSMEFTVDEVVDLIEALFADSDHRRRAITEIRRSR</sequence>
<feature type="compositionally biased region" description="Polar residues" evidence="2">
    <location>
        <begin position="447"/>
        <end position="457"/>
    </location>
</feature>
<feature type="compositionally biased region" description="Polar residues" evidence="2">
    <location>
        <begin position="523"/>
        <end position="535"/>
    </location>
</feature>
<dbReference type="InterPro" id="IPR055148">
    <property type="entry name" value="ZW10_C_2"/>
</dbReference>
<gene>
    <name evidence="4" type="ORF">GOMPHAMPRED_002744</name>
</gene>
<dbReference type="GO" id="GO:0006888">
    <property type="term" value="P:endoplasmic reticulum to Golgi vesicle-mediated transport"/>
    <property type="evidence" value="ECO:0007669"/>
    <property type="project" value="TreeGrafter"/>
</dbReference>
<dbReference type="OrthoDB" id="534815at2759"/>
<feature type="coiled-coil region" evidence="1">
    <location>
        <begin position="46"/>
        <end position="88"/>
    </location>
</feature>
<dbReference type="Gene3D" id="1.10.357.150">
    <property type="match status" value="1"/>
</dbReference>
<evidence type="ECO:0000313" key="5">
    <source>
        <dbReference type="Proteomes" id="UP000664169"/>
    </source>
</evidence>
<dbReference type="GO" id="GO:0005737">
    <property type="term" value="C:cytoplasm"/>
    <property type="evidence" value="ECO:0007669"/>
    <property type="project" value="GOC"/>
</dbReference>
<feature type="compositionally biased region" description="Polar residues" evidence="2">
    <location>
        <begin position="544"/>
        <end position="555"/>
    </location>
</feature>
<feature type="region of interest" description="Disordered" evidence="2">
    <location>
        <begin position="422"/>
        <end position="556"/>
    </location>
</feature>
<comment type="caution">
    <text evidence="4">The sequence shown here is derived from an EMBL/GenBank/DDBJ whole genome shotgun (WGS) entry which is preliminary data.</text>
</comment>
<dbReference type="GO" id="GO:1990423">
    <property type="term" value="C:RZZ complex"/>
    <property type="evidence" value="ECO:0007669"/>
    <property type="project" value="TreeGrafter"/>
</dbReference>
<organism evidence="4 5">
    <name type="scientific">Gomphillus americanus</name>
    <dbReference type="NCBI Taxonomy" id="1940652"/>
    <lineage>
        <taxon>Eukaryota</taxon>
        <taxon>Fungi</taxon>
        <taxon>Dikarya</taxon>
        <taxon>Ascomycota</taxon>
        <taxon>Pezizomycotina</taxon>
        <taxon>Lecanoromycetes</taxon>
        <taxon>OSLEUM clade</taxon>
        <taxon>Ostropomycetidae</taxon>
        <taxon>Ostropales</taxon>
        <taxon>Graphidaceae</taxon>
        <taxon>Gomphilloideae</taxon>
        <taxon>Gomphillus</taxon>
    </lineage>
</organism>
<evidence type="ECO:0000256" key="2">
    <source>
        <dbReference type="SAM" id="MobiDB-lite"/>
    </source>
</evidence>
<reference evidence="4" key="1">
    <citation type="submission" date="2021-03" db="EMBL/GenBank/DDBJ databases">
        <authorList>
            <person name="Tagirdzhanova G."/>
        </authorList>
    </citation>
    <scope>NUCLEOTIDE SEQUENCE</scope>
</reference>
<dbReference type="Proteomes" id="UP000664169">
    <property type="component" value="Unassembled WGS sequence"/>
</dbReference>
<feature type="compositionally biased region" description="Acidic residues" evidence="2">
    <location>
        <begin position="468"/>
        <end position="482"/>
    </location>
</feature>
<proteinExistence type="predicted"/>
<dbReference type="Pfam" id="PF22766">
    <property type="entry name" value="ZW10_C2"/>
    <property type="match status" value="1"/>
</dbReference>
<dbReference type="GO" id="GO:0007094">
    <property type="term" value="P:mitotic spindle assembly checkpoint signaling"/>
    <property type="evidence" value="ECO:0007669"/>
    <property type="project" value="TreeGrafter"/>
</dbReference>
<keyword evidence="1" id="KW-0175">Coiled coil</keyword>
<protein>
    <recommendedName>
        <fullName evidence="3">ZW10 C-terminal helical domain-containing protein</fullName>
    </recommendedName>
</protein>